<accession>A0A1M4VVC6</accession>
<feature type="signal peptide" evidence="2">
    <location>
        <begin position="1"/>
        <end position="19"/>
    </location>
</feature>
<dbReference type="STRING" id="1121884.SAMN02745131_00988"/>
<protein>
    <recommendedName>
        <fullName evidence="5">DUF4271 domain-containing protein</fullName>
    </recommendedName>
</protein>
<feature type="transmembrane region" description="Helical" evidence="1">
    <location>
        <begin position="292"/>
        <end position="312"/>
    </location>
</feature>
<keyword evidence="1" id="KW-0472">Membrane</keyword>
<proteinExistence type="predicted"/>
<keyword evidence="4" id="KW-1185">Reference proteome</keyword>
<feature type="transmembrane region" description="Helical" evidence="1">
    <location>
        <begin position="230"/>
        <end position="253"/>
    </location>
</feature>
<feature type="transmembrane region" description="Helical" evidence="1">
    <location>
        <begin position="111"/>
        <end position="134"/>
    </location>
</feature>
<keyword evidence="1" id="KW-1133">Transmembrane helix</keyword>
<keyword evidence="1" id="KW-0812">Transmembrane</keyword>
<feature type="transmembrane region" description="Helical" evidence="1">
    <location>
        <begin position="190"/>
        <end position="209"/>
    </location>
</feature>
<evidence type="ECO:0000256" key="2">
    <source>
        <dbReference type="SAM" id="SignalP"/>
    </source>
</evidence>
<dbReference type="Proteomes" id="UP000184048">
    <property type="component" value="Unassembled WGS sequence"/>
</dbReference>
<reference evidence="3 4" key="1">
    <citation type="submission" date="2016-11" db="EMBL/GenBank/DDBJ databases">
        <authorList>
            <person name="Jaros S."/>
            <person name="Januszkiewicz K."/>
            <person name="Wedrychowicz H."/>
        </authorList>
    </citation>
    <scope>NUCLEOTIDE SEQUENCE [LARGE SCALE GENOMIC DNA]</scope>
    <source>
        <strain evidence="3 4">DSM 18119</strain>
    </source>
</reference>
<feature type="transmembrane region" description="Helical" evidence="1">
    <location>
        <begin position="259"/>
        <end position="280"/>
    </location>
</feature>
<organism evidence="3 4">
    <name type="scientific">Flavisolibacter ginsengisoli DSM 18119</name>
    <dbReference type="NCBI Taxonomy" id="1121884"/>
    <lineage>
        <taxon>Bacteria</taxon>
        <taxon>Pseudomonadati</taxon>
        <taxon>Bacteroidota</taxon>
        <taxon>Chitinophagia</taxon>
        <taxon>Chitinophagales</taxon>
        <taxon>Chitinophagaceae</taxon>
        <taxon>Flavisolibacter</taxon>
    </lineage>
</organism>
<evidence type="ECO:0008006" key="5">
    <source>
        <dbReference type="Google" id="ProtNLM"/>
    </source>
</evidence>
<sequence length="321" mass="36387">MLKYLFLFGMILAGLNVLSQEVNDSIPLTDTVATPLKTIRKPRQVVAAIPVQPDTATIPDVFLPNTRRDTIWAVQPGYDTDSAKFIGNPYFKFTNPTRHAISIKQWQGKEAIFYTLIGLLIFFALIKNSFYRYIQDLFKIFFRTSVRQRQIKEQLVSSPLPSLLLNIFFLFSVGMFVALVLQDVGLGMQYNFWILFLYCIAALAAIYGGKFIIMKFIGWILQASEASDGYIFIVFTTNKILGIALLPFIIVLAFTNGPITRAALTLGVGTLIGLLVYRYFLSYVTIHRQIRINFLHFIIYLAAFEIAPLLLINKLLLTILG</sequence>
<feature type="chain" id="PRO_5012522119" description="DUF4271 domain-containing protein" evidence="2">
    <location>
        <begin position="20"/>
        <end position="321"/>
    </location>
</feature>
<dbReference type="InterPro" id="IPR025367">
    <property type="entry name" value="DUF4271"/>
</dbReference>
<dbReference type="Pfam" id="PF14093">
    <property type="entry name" value="DUF4271"/>
    <property type="match status" value="1"/>
</dbReference>
<evidence type="ECO:0000256" key="1">
    <source>
        <dbReference type="SAM" id="Phobius"/>
    </source>
</evidence>
<evidence type="ECO:0000313" key="3">
    <source>
        <dbReference type="EMBL" id="SHE72850.1"/>
    </source>
</evidence>
<name>A0A1M4VVC6_9BACT</name>
<dbReference type="AlphaFoldDB" id="A0A1M4VVC6"/>
<evidence type="ECO:0000313" key="4">
    <source>
        <dbReference type="Proteomes" id="UP000184048"/>
    </source>
</evidence>
<dbReference type="OrthoDB" id="1494583at2"/>
<feature type="transmembrane region" description="Helical" evidence="1">
    <location>
        <begin position="155"/>
        <end position="178"/>
    </location>
</feature>
<keyword evidence="2" id="KW-0732">Signal</keyword>
<gene>
    <name evidence="3" type="ORF">SAMN02745131_00988</name>
</gene>
<dbReference type="EMBL" id="FQUU01000003">
    <property type="protein sequence ID" value="SHE72850.1"/>
    <property type="molecule type" value="Genomic_DNA"/>
</dbReference>
<dbReference type="RefSeq" id="WP_072834121.1">
    <property type="nucleotide sequence ID" value="NZ_FQUU01000003.1"/>
</dbReference>